<evidence type="ECO:0000259" key="3">
    <source>
        <dbReference type="Pfam" id="PF23598"/>
    </source>
</evidence>
<dbReference type="PANTHER" id="PTHR23155">
    <property type="entry name" value="DISEASE RESISTANCE PROTEIN RP"/>
    <property type="match status" value="1"/>
</dbReference>
<feature type="domain" description="NB-ARC" evidence="2">
    <location>
        <begin position="143"/>
        <end position="300"/>
    </location>
</feature>
<gene>
    <name evidence="4" type="ORF">NE237_010367</name>
</gene>
<dbReference type="GO" id="GO:0098542">
    <property type="term" value="P:defense response to other organism"/>
    <property type="evidence" value="ECO:0007669"/>
    <property type="project" value="TreeGrafter"/>
</dbReference>
<dbReference type="Pfam" id="PF00931">
    <property type="entry name" value="NB-ARC"/>
    <property type="match status" value="1"/>
</dbReference>
<dbReference type="InterPro" id="IPR002182">
    <property type="entry name" value="NB-ARC"/>
</dbReference>
<organism evidence="4 5">
    <name type="scientific">Protea cynaroides</name>
    <dbReference type="NCBI Taxonomy" id="273540"/>
    <lineage>
        <taxon>Eukaryota</taxon>
        <taxon>Viridiplantae</taxon>
        <taxon>Streptophyta</taxon>
        <taxon>Embryophyta</taxon>
        <taxon>Tracheophyta</taxon>
        <taxon>Spermatophyta</taxon>
        <taxon>Magnoliopsida</taxon>
        <taxon>Proteales</taxon>
        <taxon>Proteaceae</taxon>
        <taxon>Protea</taxon>
    </lineage>
</organism>
<evidence type="ECO:0000259" key="2">
    <source>
        <dbReference type="Pfam" id="PF00931"/>
    </source>
</evidence>
<proteinExistence type="predicted"/>
<dbReference type="PANTHER" id="PTHR23155:SF1152">
    <property type="entry name" value="AAA+ ATPASE DOMAIN-CONTAINING PROTEIN"/>
    <property type="match status" value="1"/>
</dbReference>
<dbReference type="SUPFAM" id="SSF52058">
    <property type="entry name" value="L domain-like"/>
    <property type="match status" value="1"/>
</dbReference>
<dbReference type="InterPro" id="IPR027417">
    <property type="entry name" value="P-loop_NTPase"/>
</dbReference>
<sequence length="818" mass="94596">MANVTQSGSLVERESQMENAAMSCLMNSLTLILIEKQPFLRILKIEDQAWSLLCMLKRLRPFVRDSQRNQRPEIKVFMMELVDTINEVGDLNWLFGGRRNIKIIQSKLKLWHNLCFSRTSPSTASSSVFVFKDEDDDMVRGLEKEVTMMIQRLTDEDPRCDVIPIVGPGGVGKTTLARRVFNHPTIKKKFPCRAWIYAYNHSDLSMKKLLQGIIDQLSPLPPPLTTVEEENNRGEKMMIRDLAIRIYNHLKSNRYLVVFDDVFRTQFWADINMIFPNYKNRGGGRIIFTTRYDEVALFARPRRGPFYLQPLLNEKGSPIKIRISSNEWFYNKGYLPWEEWVTPEFTYNNLPYHLKLCLFYLGVLHSCRFIQLKELLISEGLVQPPTKVEECLNVLINKNLIEVVSKRWDGGNNVIAISPNLQTMYFYRFMESVEISIEIVPDLHFDSFRSNGNCSEANRIAVKWCAQLCEEFIRPETFMEARSVLIFHNIFSGWTKYFDPKNWGSLLQRDSPLCVLDMDAYLMDPIPDEIDRLIQLRYLSLYFGSYSRIMLPRSIFNLLNLEFLRVKRNEPQWLPLEFWRMRKLINLSCSGVLHLPQPPEDLLLDNLQMLKNVSVLCCTHHILSKMPNLISLGVGGPVQDTNETISLSRWDVFFPPKITRLTFKRTRLMGESMQILEKLPNLEVLKLAFNAVVGDDLDIGRDGFRQLKCLKLEEMEIRRWNLSVGGMPSLEIVVIRWCGALQGLPSKALMEFGTLLELENVGFNVKNDYGNVSPNCTPRKNSICGIANLRIKSCGSILMLLTYGFGYKQNFDLSSASL</sequence>
<reference evidence="4" key="1">
    <citation type="journal article" date="2023" name="Plant J.">
        <title>The genome of the king protea, Protea cynaroides.</title>
        <authorList>
            <person name="Chang J."/>
            <person name="Duong T.A."/>
            <person name="Schoeman C."/>
            <person name="Ma X."/>
            <person name="Roodt D."/>
            <person name="Barker N."/>
            <person name="Li Z."/>
            <person name="Van de Peer Y."/>
            <person name="Mizrachi E."/>
        </authorList>
    </citation>
    <scope>NUCLEOTIDE SEQUENCE</scope>
    <source>
        <tissue evidence="4">Young leaves</tissue>
    </source>
</reference>
<dbReference type="OrthoDB" id="1478287at2759"/>
<protein>
    <recommendedName>
        <fullName evidence="6">NB-ARC domain-containing protein</fullName>
    </recommendedName>
</protein>
<dbReference type="GO" id="GO:0043531">
    <property type="term" value="F:ADP binding"/>
    <property type="evidence" value="ECO:0007669"/>
    <property type="project" value="InterPro"/>
</dbReference>
<dbReference type="Pfam" id="PF23598">
    <property type="entry name" value="LRR_14"/>
    <property type="match status" value="1"/>
</dbReference>
<keyword evidence="5" id="KW-1185">Reference proteome</keyword>
<dbReference type="InterPro" id="IPR044974">
    <property type="entry name" value="Disease_R_plants"/>
</dbReference>
<evidence type="ECO:0000313" key="4">
    <source>
        <dbReference type="EMBL" id="KAJ4979587.1"/>
    </source>
</evidence>
<dbReference type="Proteomes" id="UP001141806">
    <property type="component" value="Unassembled WGS sequence"/>
</dbReference>
<evidence type="ECO:0000313" key="5">
    <source>
        <dbReference type="Proteomes" id="UP001141806"/>
    </source>
</evidence>
<evidence type="ECO:0000256" key="1">
    <source>
        <dbReference type="ARBA" id="ARBA00022737"/>
    </source>
</evidence>
<keyword evidence="1" id="KW-0677">Repeat</keyword>
<dbReference type="Gene3D" id="3.80.10.10">
    <property type="entry name" value="Ribonuclease Inhibitor"/>
    <property type="match status" value="1"/>
</dbReference>
<name>A0A9Q0R1J2_9MAGN</name>
<comment type="caution">
    <text evidence="4">The sequence shown here is derived from an EMBL/GenBank/DDBJ whole genome shotgun (WGS) entry which is preliminary data.</text>
</comment>
<dbReference type="InterPro" id="IPR055414">
    <property type="entry name" value="LRR_R13L4/SHOC2-like"/>
</dbReference>
<evidence type="ECO:0008006" key="6">
    <source>
        <dbReference type="Google" id="ProtNLM"/>
    </source>
</evidence>
<feature type="domain" description="Disease resistance R13L4/SHOC-2-like LRR" evidence="3">
    <location>
        <begin position="513"/>
        <end position="632"/>
    </location>
</feature>
<accession>A0A9Q0R1J2</accession>
<dbReference type="Gene3D" id="3.40.50.300">
    <property type="entry name" value="P-loop containing nucleotide triphosphate hydrolases"/>
    <property type="match status" value="1"/>
</dbReference>
<dbReference type="InterPro" id="IPR032675">
    <property type="entry name" value="LRR_dom_sf"/>
</dbReference>
<dbReference type="PRINTS" id="PR00364">
    <property type="entry name" value="DISEASERSIST"/>
</dbReference>
<dbReference type="AlphaFoldDB" id="A0A9Q0R1J2"/>
<dbReference type="EMBL" id="JAMYWD010000002">
    <property type="protein sequence ID" value="KAJ4979587.1"/>
    <property type="molecule type" value="Genomic_DNA"/>
</dbReference>
<dbReference type="SUPFAM" id="SSF52540">
    <property type="entry name" value="P-loop containing nucleoside triphosphate hydrolases"/>
    <property type="match status" value="1"/>
</dbReference>